<comment type="caution">
    <text evidence="1">The sequence shown here is derived from an EMBL/GenBank/DDBJ whole genome shotgun (WGS) entry which is preliminary data.</text>
</comment>
<organism evidence="1 2">
    <name type="scientific">Rubroshorea leprosula</name>
    <dbReference type="NCBI Taxonomy" id="152421"/>
    <lineage>
        <taxon>Eukaryota</taxon>
        <taxon>Viridiplantae</taxon>
        <taxon>Streptophyta</taxon>
        <taxon>Embryophyta</taxon>
        <taxon>Tracheophyta</taxon>
        <taxon>Spermatophyta</taxon>
        <taxon>Magnoliopsida</taxon>
        <taxon>eudicotyledons</taxon>
        <taxon>Gunneridae</taxon>
        <taxon>Pentapetalae</taxon>
        <taxon>rosids</taxon>
        <taxon>malvids</taxon>
        <taxon>Malvales</taxon>
        <taxon>Dipterocarpaceae</taxon>
        <taxon>Rubroshorea</taxon>
    </lineage>
</organism>
<sequence>MANDPSTSSFLSILASADGVGTPPSSSLSKFFDVFYLPHNADGKFVVKGVSRHVEKDPVIPSIPTEVPLVSSSKGGKVVLPLGSMKVFCDLDKVSWVTSSCDVDEIREIYKENLIDPQVFPPQHPMHRAAFQCLPPDMCVYKDQFACGLHFPLHLFFLEICDEFSISLPQLAPRAIAYIVAFIVRCFLIF</sequence>
<gene>
    <name evidence="1" type="ORF">SLEP1_g13853</name>
</gene>
<name>A0AAV5ISP6_9ROSI</name>
<dbReference type="Proteomes" id="UP001054252">
    <property type="component" value="Unassembled WGS sequence"/>
</dbReference>
<evidence type="ECO:0000313" key="2">
    <source>
        <dbReference type="Proteomes" id="UP001054252"/>
    </source>
</evidence>
<dbReference type="AlphaFoldDB" id="A0AAV5ISP6"/>
<reference evidence="1 2" key="1">
    <citation type="journal article" date="2021" name="Commun. Biol.">
        <title>The genome of Shorea leprosula (Dipterocarpaceae) highlights the ecological relevance of drought in aseasonal tropical rainforests.</title>
        <authorList>
            <person name="Ng K.K.S."/>
            <person name="Kobayashi M.J."/>
            <person name="Fawcett J.A."/>
            <person name="Hatakeyama M."/>
            <person name="Paape T."/>
            <person name="Ng C.H."/>
            <person name="Ang C.C."/>
            <person name="Tnah L.H."/>
            <person name="Lee C.T."/>
            <person name="Nishiyama T."/>
            <person name="Sese J."/>
            <person name="O'Brien M.J."/>
            <person name="Copetti D."/>
            <person name="Mohd Noor M.I."/>
            <person name="Ong R.C."/>
            <person name="Putra M."/>
            <person name="Sireger I.Z."/>
            <person name="Indrioko S."/>
            <person name="Kosugi Y."/>
            <person name="Izuno A."/>
            <person name="Isagi Y."/>
            <person name="Lee S.L."/>
            <person name="Shimizu K.K."/>
        </authorList>
    </citation>
    <scope>NUCLEOTIDE SEQUENCE [LARGE SCALE GENOMIC DNA]</scope>
    <source>
        <strain evidence="1">214</strain>
    </source>
</reference>
<protein>
    <submittedName>
        <fullName evidence="1">Uncharacterized protein</fullName>
    </submittedName>
</protein>
<dbReference type="EMBL" id="BPVZ01000016">
    <property type="protein sequence ID" value="GKV01288.1"/>
    <property type="molecule type" value="Genomic_DNA"/>
</dbReference>
<proteinExistence type="predicted"/>
<accession>A0AAV5ISP6</accession>
<evidence type="ECO:0000313" key="1">
    <source>
        <dbReference type="EMBL" id="GKV01288.1"/>
    </source>
</evidence>
<keyword evidence="2" id="KW-1185">Reference proteome</keyword>